<dbReference type="AlphaFoldDB" id="A0A2K8YZ71"/>
<gene>
    <name evidence="1" type="ORF">CWM47_14295</name>
</gene>
<name>A0A2K8YZ71_9BACT</name>
<evidence type="ECO:0000313" key="1">
    <source>
        <dbReference type="EMBL" id="AUD02901.1"/>
    </source>
</evidence>
<dbReference type="KEGG" id="spir:CWM47_14295"/>
<keyword evidence="2" id="KW-1185">Reference proteome</keyword>
<reference evidence="1 2" key="1">
    <citation type="submission" date="2017-11" db="EMBL/GenBank/DDBJ databases">
        <title>Taxonomic description and genome sequences of Spirosoma HA7 sp. nov., isolated from pollen microhabitat of Corylus avellana.</title>
        <authorList>
            <person name="Ambika Manirajan B."/>
            <person name="Suarez C."/>
            <person name="Ratering S."/>
            <person name="Geissler-Plaum R."/>
            <person name="Cardinale M."/>
            <person name="Sylvia S."/>
        </authorList>
    </citation>
    <scope>NUCLEOTIDE SEQUENCE [LARGE SCALE GENOMIC DNA]</scope>
    <source>
        <strain evidence="1 2">HA7</strain>
    </source>
</reference>
<dbReference type="Proteomes" id="UP000232883">
    <property type="component" value="Chromosome"/>
</dbReference>
<proteinExistence type="predicted"/>
<accession>A0A2K8YZ71</accession>
<dbReference type="OrthoDB" id="965555at2"/>
<evidence type="ECO:0000313" key="2">
    <source>
        <dbReference type="Proteomes" id="UP000232883"/>
    </source>
</evidence>
<sequence>MNPLPANIPLLVNIAKETGHTYADAFAVWQVCNHQKDAYLIVDTVLWIARRHNIAVMAAFDLYKGIEDQFGQL</sequence>
<dbReference type="RefSeq" id="WP_100988621.1">
    <property type="nucleotide sequence ID" value="NZ_CP025096.1"/>
</dbReference>
<dbReference type="EMBL" id="CP025096">
    <property type="protein sequence ID" value="AUD02901.1"/>
    <property type="molecule type" value="Genomic_DNA"/>
</dbReference>
<organism evidence="1 2">
    <name type="scientific">Spirosoma pollinicola</name>
    <dbReference type="NCBI Taxonomy" id="2057025"/>
    <lineage>
        <taxon>Bacteria</taxon>
        <taxon>Pseudomonadati</taxon>
        <taxon>Bacteroidota</taxon>
        <taxon>Cytophagia</taxon>
        <taxon>Cytophagales</taxon>
        <taxon>Cytophagaceae</taxon>
        <taxon>Spirosoma</taxon>
    </lineage>
</organism>
<protein>
    <submittedName>
        <fullName evidence="1">Uncharacterized protein</fullName>
    </submittedName>
</protein>